<name>A0ABQ7NFB6_BRACM</name>
<gene>
    <name evidence="1" type="primary">A02g502550.1_BraROA</name>
    <name evidence="1" type="ORF">IGI04_005727</name>
</gene>
<accession>A0ABQ7NFB6</accession>
<dbReference type="EMBL" id="JADBGQ010000002">
    <property type="protein sequence ID" value="KAG5409408.1"/>
    <property type="molecule type" value="Genomic_DNA"/>
</dbReference>
<feature type="non-terminal residue" evidence="1">
    <location>
        <position position="80"/>
    </location>
</feature>
<evidence type="ECO:0000313" key="2">
    <source>
        <dbReference type="Proteomes" id="UP000823674"/>
    </source>
</evidence>
<protein>
    <submittedName>
        <fullName evidence="1">Uncharacterized protein</fullName>
    </submittedName>
</protein>
<proteinExistence type="predicted"/>
<evidence type="ECO:0000313" key="1">
    <source>
        <dbReference type="EMBL" id="KAG5409408.1"/>
    </source>
</evidence>
<reference evidence="1 2" key="1">
    <citation type="submission" date="2021-03" db="EMBL/GenBank/DDBJ databases">
        <authorList>
            <person name="King G.J."/>
            <person name="Bancroft I."/>
            <person name="Baten A."/>
            <person name="Bloomfield J."/>
            <person name="Borpatragohain P."/>
            <person name="He Z."/>
            <person name="Irish N."/>
            <person name="Irwin J."/>
            <person name="Liu K."/>
            <person name="Mauleon R.P."/>
            <person name="Moore J."/>
            <person name="Morris R."/>
            <person name="Ostergaard L."/>
            <person name="Wang B."/>
            <person name="Wells R."/>
        </authorList>
    </citation>
    <scope>NUCLEOTIDE SEQUENCE [LARGE SCALE GENOMIC DNA]</scope>
    <source>
        <strain evidence="1">R-o-18</strain>
        <tissue evidence="1">Leaf</tissue>
    </source>
</reference>
<keyword evidence="2" id="KW-1185">Reference proteome</keyword>
<organism evidence="1 2">
    <name type="scientific">Brassica rapa subsp. trilocularis</name>
    <dbReference type="NCBI Taxonomy" id="1813537"/>
    <lineage>
        <taxon>Eukaryota</taxon>
        <taxon>Viridiplantae</taxon>
        <taxon>Streptophyta</taxon>
        <taxon>Embryophyta</taxon>
        <taxon>Tracheophyta</taxon>
        <taxon>Spermatophyta</taxon>
        <taxon>Magnoliopsida</taxon>
        <taxon>eudicotyledons</taxon>
        <taxon>Gunneridae</taxon>
        <taxon>Pentapetalae</taxon>
        <taxon>rosids</taxon>
        <taxon>malvids</taxon>
        <taxon>Brassicales</taxon>
        <taxon>Brassicaceae</taxon>
        <taxon>Brassiceae</taxon>
        <taxon>Brassica</taxon>
    </lineage>
</organism>
<feature type="non-terminal residue" evidence="1">
    <location>
        <position position="1"/>
    </location>
</feature>
<sequence>GTSVKVIFFPPFDSEFPEERIRHVLESDSKEWVGGLEYLVRMIVLPSLMTFQRLLLNKIEEDIQLMLSKGLELKSFLGDV</sequence>
<dbReference type="Proteomes" id="UP000823674">
    <property type="component" value="Chromosome A02"/>
</dbReference>
<comment type="caution">
    <text evidence="1">The sequence shown here is derived from an EMBL/GenBank/DDBJ whole genome shotgun (WGS) entry which is preliminary data.</text>
</comment>